<dbReference type="EMBL" id="JACDTQ010001475">
    <property type="protein sequence ID" value="KAF5922390.1"/>
    <property type="molecule type" value="Genomic_DNA"/>
</dbReference>
<sequence length="180" mass="19251">MTTLTVPDKGAAVVTTGTAAGAVDMEATKSIDLAHKYSTGRSSLRGSSRKWNQRVHGWCIWCVLRCLHLVGASAFFSTSAGAAGRSPEGRICVVTAGAEMTSKPVAETVKGPIARPVVSALQRERYTANGAEGRESPHPRLKPRGRERKRTECPPEVVPNTVGLGITLRSSFFCSLACRR</sequence>
<evidence type="ECO:0000256" key="1">
    <source>
        <dbReference type="SAM" id="MobiDB-lite"/>
    </source>
</evidence>
<feature type="compositionally biased region" description="Basic and acidic residues" evidence="1">
    <location>
        <begin position="126"/>
        <end position="138"/>
    </location>
</feature>
<accession>A0A7J7F2W7</accession>
<dbReference type="Proteomes" id="UP000551758">
    <property type="component" value="Unassembled WGS sequence"/>
</dbReference>
<evidence type="ECO:0000313" key="3">
    <source>
        <dbReference type="Proteomes" id="UP000551758"/>
    </source>
</evidence>
<protein>
    <submittedName>
        <fullName evidence="2">Uncharacterized protein</fullName>
    </submittedName>
</protein>
<dbReference type="AlphaFoldDB" id="A0A7J7F2W7"/>
<keyword evidence="3" id="KW-1185">Reference proteome</keyword>
<feature type="compositionally biased region" description="Basic residues" evidence="1">
    <location>
        <begin position="139"/>
        <end position="148"/>
    </location>
</feature>
<name>A0A7J7F2W7_DICBM</name>
<feature type="region of interest" description="Disordered" evidence="1">
    <location>
        <begin position="126"/>
        <end position="154"/>
    </location>
</feature>
<gene>
    <name evidence="2" type="ORF">HPG69_009430</name>
</gene>
<proteinExistence type="predicted"/>
<organism evidence="2 3">
    <name type="scientific">Diceros bicornis minor</name>
    <name type="common">South-central black rhinoceros</name>
    <dbReference type="NCBI Taxonomy" id="77932"/>
    <lineage>
        <taxon>Eukaryota</taxon>
        <taxon>Metazoa</taxon>
        <taxon>Chordata</taxon>
        <taxon>Craniata</taxon>
        <taxon>Vertebrata</taxon>
        <taxon>Euteleostomi</taxon>
        <taxon>Mammalia</taxon>
        <taxon>Eutheria</taxon>
        <taxon>Laurasiatheria</taxon>
        <taxon>Perissodactyla</taxon>
        <taxon>Rhinocerotidae</taxon>
        <taxon>Diceros</taxon>
    </lineage>
</organism>
<comment type="caution">
    <text evidence="2">The sequence shown here is derived from an EMBL/GenBank/DDBJ whole genome shotgun (WGS) entry which is preliminary data.</text>
</comment>
<reference evidence="2 3" key="1">
    <citation type="journal article" date="2020" name="Mol. Biol. Evol.">
        <title>Interspecific Gene Flow and the Evolution of Specialization in Black and White Rhinoceros.</title>
        <authorList>
            <person name="Moodley Y."/>
            <person name="Westbury M.V."/>
            <person name="Russo I.M."/>
            <person name="Gopalakrishnan S."/>
            <person name="Rakotoarivelo A."/>
            <person name="Olsen R.A."/>
            <person name="Prost S."/>
            <person name="Tunstall T."/>
            <person name="Ryder O.A."/>
            <person name="Dalen L."/>
            <person name="Bruford M.W."/>
        </authorList>
    </citation>
    <scope>NUCLEOTIDE SEQUENCE [LARGE SCALE GENOMIC DNA]</scope>
    <source>
        <strain evidence="2">SBR-YM</strain>
        <tissue evidence="2">Skin</tissue>
    </source>
</reference>
<evidence type="ECO:0000313" key="2">
    <source>
        <dbReference type="EMBL" id="KAF5922390.1"/>
    </source>
</evidence>